<dbReference type="PROSITE" id="PS50928">
    <property type="entry name" value="ABC_TM1"/>
    <property type="match status" value="1"/>
</dbReference>
<dbReference type="FunFam" id="1.10.3720.10:FF:000002">
    <property type="entry name" value="D-methionine ABC transporter permease MetI"/>
    <property type="match status" value="1"/>
</dbReference>
<keyword evidence="6 8" id="KW-1133">Transmembrane helix</keyword>
<evidence type="ECO:0000259" key="9">
    <source>
        <dbReference type="PROSITE" id="PS50928"/>
    </source>
</evidence>
<dbReference type="SUPFAM" id="SSF161098">
    <property type="entry name" value="MetI-like"/>
    <property type="match status" value="1"/>
</dbReference>
<feature type="transmembrane region" description="Helical" evidence="8">
    <location>
        <begin position="69"/>
        <end position="90"/>
    </location>
</feature>
<evidence type="ECO:0000256" key="6">
    <source>
        <dbReference type="ARBA" id="ARBA00022989"/>
    </source>
</evidence>
<protein>
    <submittedName>
        <fullName evidence="10">Amino acid abc transporter, permease protein</fullName>
    </submittedName>
</protein>
<evidence type="ECO:0000256" key="1">
    <source>
        <dbReference type="ARBA" id="ARBA00004651"/>
    </source>
</evidence>
<dbReference type="InterPro" id="IPR051322">
    <property type="entry name" value="AA_ABC_Transporter_Permease"/>
</dbReference>
<feature type="domain" description="ABC transmembrane type-1" evidence="9">
    <location>
        <begin position="20"/>
        <end position="214"/>
    </location>
</feature>
<name>A0A0R2BB50_SECCO</name>
<dbReference type="EMBL" id="AYYR01000039">
    <property type="protein sequence ID" value="KRM76037.1"/>
    <property type="molecule type" value="Genomic_DNA"/>
</dbReference>
<evidence type="ECO:0000256" key="2">
    <source>
        <dbReference type="ARBA" id="ARBA00007069"/>
    </source>
</evidence>
<reference evidence="10 11" key="1">
    <citation type="journal article" date="2015" name="Genome Announc.">
        <title>Expanding the biotechnology potential of lactobacilli through comparative genomics of 213 strains and associated genera.</title>
        <authorList>
            <person name="Sun Z."/>
            <person name="Harris H.M."/>
            <person name="McCann A."/>
            <person name="Guo C."/>
            <person name="Argimon S."/>
            <person name="Zhang W."/>
            <person name="Yang X."/>
            <person name="Jeffery I.B."/>
            <person name="Cooney J.C."/>
            <person name="Kagawa T.F."/>
            <person name="Liu W."/>
            <person name="Song Y."/>
            <person name="Salvetti E."/>
            <person name="Wrobel A."/>
            <person name="Rasinkangas P."/>
            <person name="Parkhill J."/>
            <person name="Rea M.C."/>
            <person name="O'Sullivan O."/>
            <person name="Ritari J."/>
            <person name="Douillard F.P."/>
            <person name="Paul Ross R."/>
            <person name="Yang R."/>
            <person name="Briner A.E."/>
            <person name="Felis G.E."/>
            <person name="de Vos W.M."/>
            <person name="Barrangou R."/>
            <person name="Klaenhammer T.R."/>
            <person name="Caufield P.W."/>
            <person name="Cui Y."/>
            <person name="Zhang H."/>
            <person name="O'Toole P.W."/>
        </authorList>
    </citation>
    <scope>NUCLEOTIDE SEQUENCE [LARGE SCALE GENOMIC DNA]</scope>
    <source>
        <strain evidence="10 11">DSM 20515</strain>
    </source>
</reference>
<comment type="similarity">
    <text evidence="2">Belongs to the binding-protein-dependent transport system permease family. CysTW subfamily.</text>
</comment>
<dbReference type="Proteomes" id="UP000051845">
    <property type="component" value="Unassembled WGS sequence"/>
</dbReference>
<evidence type="ECO:0000256" key="4">
    <source>
        <dbReference type="ARBA" id="ARBA00022475"/>
    </source>
</evidence>
<evidence type="ECO:0000256" key="8">
    <source>
        <dbReference type="RuleBase" id="RU363032"/>
    </source>
</evidence>
<dbReference type="PATRIC" id="fig|1423733.4.peg.1962"/>
<dbReference type="RefSeq" id="WP_056996594.1">
    <property type="nucleotide sequence ID" value="NZ_AYYR01000039.1"/>
</dbReference>
<dbReference type="CDD" id="cd06261">
    <property type="entry name" value="TM_PBP2"/>
    <property type="match status" value="1"/>
</dbReference>
<dbReference type="PANTHER" id="PTHR30450">
    <property type="entry name" value="ABC TRANSPORTER PERMEASE"/>
    <property type="match status" value="1"/>
</dbReference>
<keyword evidence="3 8" id="KW-0813">Transport</keyword>
<dbReference type="GO" id="GO:0048473">
    <property type="term" value="P:D-methionine transmembrane transport"/>
    <property type="evidence" value="ECO:0007669"/>
    <property type="project" value="TreeGrafter"/>
</dbReference>
<dbReference type="InterPro" id="IPR000515">
    <property type="entry name" value="MetI-like"/>
</dbReference>
<dbReference type="AlphaFoldDB" id="A0A0R2BB50"/>
<keyword evidence="4" id="KW-1003">Cell membrane</keyword>
<sequence length="225" mass="24015">MLQKLIPNVLQMKGEFVQATWETLYMTFGSAIIAAVLGLLLGVCLVITQPGGILEDGLTYSVLDKITNLLRSIPFIILLAVISPLTQFLIGTTVGTTASLVPLIVGIFPFYARQVQNALLDVDHGVIEAAQSMGSSPTEIIFRVYLREGLADILRVSIVTVISLIGLTTMAGAIGSGGLGDVAISIGYARFENDVTFVAMIIILILVFAVQIIGDLIVKAVEHNE</sequence>
<evidence type="ECO:0000313" key="10">
    <source>
        <dbReference type="EMBL" id="KRM76037.1"/>
    </source>
</evidence>
<evidence type="ECO:0000256" key="5">
    <source>
        <dbReference type="ARBA" id="ARBA00022692"/>
    </source>
</evidence>
<keyword evidence="5 8" id="KW-0812">Transmembrane</keyword>
<evidence type="ECO:0000256" key="7">
    <source>
        <dbReference type="ARBA" id="ARBA00023136"/>
    </source>
</evidence>
<gene>
    <name evidence="10" type="ORF">FC82_GL001862</name>
</gene>
<organism evidence="10 11">
    <name type="scientific">Secundilactobacillus collinoides DSM 20515 = JCM 1123</name>
    <dbReference type="NCBI Taxonomy" id="1423733"/>
    <lineage>
        <taxon>Bacteria</taxon>
        <taxon>Bacillati</taxon>
        <taxon>Bacillota</taxon>
        <taxon>Bacilli</taxon>
        <taxon>Lactobacillales</taxon>
        <taxon>Lactobacillaceae</taxon>
        <taxon>Secundilactobacillus</taxon>
    </lineage>
</organism>
<dbReference type="Pfam" id="PF00528">
    <property type="entry name" value="BPD_transp_1"/>
    <property type="match status" value="1"/>
</dbReference>
<feature type="transmembrane region" description="Helical" evidence="8">
    <location>
        <begin position="96"/>
        <end position="112"/>
    </location>
</feature>
<dbReference type="STRING" id="33960.TY91_14015"/>
<comment type="caution">
    <text evidence="10">The sequence shown here is derived from an EMBL/GenBank/DDBJ whole genome shotgun (WGS) entry which is preliminary data.</text>
</comment>
<keyword evidence="7 8" id="KW-0472">Membrane</keyword>
<feature type="transmembrane region" description="Helical" evidence="8">
    <location>
        <begin position="24"/>
        <end position="48"/>
    </location>
</feature>
<proteinExistence type="inferred from homology"/>
<evidence type="ECO:0000313" key="11">
    <source>
        <dbReference type="Proteomes" id="UP000051845"/>
    </source>
</evidence>
<feature type="transmembrane region" description="Helical" evidence="8">
    <location>
        <begin position="195"/>
        <end position="218"/>
    </location>
</feature>
<dbReference type="Gene3D" id="1.10.3720.10">
    <property type="entry name" value="MetI-like"/>
    <property type="match status" value="1"/>
</dbReference>
<accession>A0A0R2BB50</accession>
<dbReference type="InterPro" id="IPR035906">
    <property type="entry name" value="MetI-like_sf"/>
</dbReference>
<dbReference type="GO" id="GO:0005886">
    <property type="term" value="C:plasma membrane"/>
    <property type="evidence" value="ECO:0007669"/>
    <property type="project" value="UniProtKB-SubCell"/>
</dbReference>
<feature type="transmembrane region" description="Helical" evidence="8">
    <location>
        <begin position="153"/>
        <end position="175"/>
    </location>
</feature>
<comment type="subcellular location">
    <subcellularLocation>
        <location evidence="1 8">Cell membrane</location>
        <topology evidence="1 8">Multi-pass membrane protein</topology>
    </subcellularLocation>
</comment>
<evidence type="ECO:0000256" key="3">
    <source>
        <dbReference type="ARBA" id="ARBA00022448"/>
    </source>
</evidence>
<dbReference type="PANTHER" id="PTHR30450:SF1">
    <property type="entry name" value="D-METHIONINE TRANSPORT SYSTEM PERMEASE PROTEIN METI-RELATED"/>
    <property type="match status" value="1"/>
</dbReference>